<gene>
    <name evidence="2" type="ORF">IQ10_03099</name>
</gene>
<dbReference type="RefSeq" id="WP_158640060.1">
    <property type="nucleotide sequence ID" value="NZ_VLKZ01000009.1"/>
</dbReference>
<evidence type="ECO:0000313" key="3">
    <source>
        <dbReference type="Proteomes" id="UP000315711"/>
    </source>
</evidence>
<keyword evidence="1" id="KW-0732">Signal</keyword>
<reference evidence="2 3" key="1">
    <citation type="journal article" date="2015" name="Stand. Genomic Sci.">
        <title>Genomic Encyclopedia of Bacterial and Archaeal Type Strains, Phase III: the genomes of soil and plant-associated and newly described type strains.</title>
        <authorList>
            <person name="Whitman W.B."/>
            <person name="Woyke T."/>
            <person name="Klenk H.P."/>
            <person name="Zhou Y."/>
            <person name="Lilburn T.G."/>
            <person name="Beck B.J."/>
            <person name="De Vos P."/>
            <person name="Vandamme P."/>
            <person name="Eisen J.A."/>
            <person name="Garrity G."/>
            <person name="Hugenholtz P."/>
            <person name="Kyrpides N.C."/>
        </authorList>
    </citation>
    <scope>NUCLEOTIDE SEQUENCE [LARGE SCALE GENOMIC DNA]</scope>
    <source>
        <strain evidence="2 3">CGMCC 1.10116</strain>
    </source>
</reference>
<dbReference type="Proteomes" id="UP000315711">
    <property type="component" value="Unassembled WGS sequence"/>
</dbReference>
<keyword evidence="3" id="KW-1185">Reference proteome</keyword>
<protein>
    <submittedName>
        <fullName evidence="2">Uncharacterized protein</fullName>
    </submittedName>
</protein>
<feature type="chain" id="PRO_5039679407" evidence="1">
    <location>
        <begin position="19"/>
        <end position="46"/>
    </location>
</feature>
<dbReference type="AlphaFoldDB" id="A0A562QET2"/>
<organism evidence="2 3">
    <name type="scientific">Halalkalibacter nanhaiisediminis</name>
    <dbReference type="NCBI Taxonomy" id="688079"/>
    <lineage>
        <taxon>Bacteria</taxon>
        <taxon>Bacillati</taxon>
        <taxon>Bacillota</taxon>
        <taxon>Bacilli</taxon>
        <taxon>Bacillales</taxon>
        <taxon>Bacillaceae</taxon>
        <taxon>Halalkalibacter</taxon>
    </lineage>
</organism>
<proteinExistence type="predicted"/>
<dbReference type="EMBL" id="VLKZ01000009">
    <property type="protein sequence ID" value="TWI54546.1"/>
    <property type="molecule type" value="Genomic_DNA"/>
</dbReference>
<dbReference type="PROSITE" id="PS51257">
    <property type="entry name" value="PROKAR_LIPOPROTEIN"/>
    <property type="match status" value="1"/>
</dbReference>
<comment type="caution">
    <text evidence="2">The sequence shown here is derived from an EMBL/GenBank/DDBJ whole genome shotgun (WGS) entry which is preliminary data.</text>
</comment>
<evidence type="ECO:0000313" key="2">
    <source>
        <dbReference type="EMBL" id="TWI54546.1"/>
    </source>
</evidence>
<name>A0A562QET2_9BACI</name>
<accession>A0A562QET2</accession>
<sequence length="46" mass="4878">MKKLLLAVSALSLSFILAACGDGSEPVVENERIEADIEAVEGEETE</sequence>
<feature type="signal peptide" evidence="1">
    <location>
        <begin position="1"/>
        <end position="18"/>
    </location>
</feature>
<evidence type="ECO:0000256" key="1">
    <source>
        <dbReference type="SAM" id="SignalP"/>
    </source>
</evidence>